<protein>
    <submittedName>
        <fullName evidence="1">Uncharacterized protein</fullName>
    </submittedName>
</protein>
<feature type="non-terminal residue" evidence="1">
    <location>
        <position position="1"/>
    </location>
</feature>
<sequence length="485" mass="50348">ATAAGPGTGPLAARRLPLTGPDPAEAATWLAEVLEETGTRSLSRVLDLDALAGATPAQADCYGPRLAYAHHEDATDLAVDTGELPHGDLGLWQASEPASGGVWAGQPCAVAQVQRRLAGVRAQGLQGLVVAAWMRAALARQGLALPAAGGRTDLRTPLLAELGTLRPGTAWQLAQASLALDTAGRVWTYHLVLAREGVSQGLQRAEVRLRHQPGSHLLSYEGVLQVAGFSLDEDAAFGCTDQVDATTGRYRVARVGTLRYQREGGTVQFGSRSAHYCGHPVDGAGAHEAAQVAGFTADEELDPGDKLLSATRGASTGWRGDFTRYAAQAPVAGGSGQFLLAWQAGPGDSHARALAATQATAASGRQTLQAFFAYTQELASTTGELQGLICNWAGPGAQHAPQARFQSQQVGRDGTTGPYTLEDSRITYAPTRSCASTTTWFDADGDGTLGLGEGVGTTPALDAPTGGRTVAQELGHRGFSVPPLF</sequence>
<evidence type="ECO:0000313" key="2">
    <source>
        <dbReference type="Proteomes" id="UP000484255"/>
    </source>
</evidence>
<organism evidence="1 2">
    <name type="scientific">Ideonella livida</name>
    <dbReference type="NCBI Taxonomy" id="2707176"/>
    <lineage>
        <taxon>Bacteria</taxon>
        <taxon>Pseudomonadati</taxon>
        <taxon>Pseudomonadota</taxon>
        <taxon>Betaproteobacteria</taxon>
        <taxon>Burkholderiales</taxon>
        <taxon>Sphaerotilaceae</taxon>
        <taxon>Ideonella</taxon>
    </lineage>
</organism>
<keyword evidence="2" id="KW-1185">Reference proteome</keyword>
<dbReference type="RefSeq" id="WP_163459987.1">
    <property type="nucleotide sequence ID" value="NZ_JAAGOH010000056.1"/>
</dbReference>
<reference evidence="1 2" key="1">
    <citation type="submission" date="2020-02" db="EMBL/GenBank/DDBJ databases">
        <title>Ideonella bacterium strain TBM-1.</title>
        <authorList>
            <person name="Chen W.-M."/>
        </authorList>
    </citation>
    <scope>NUCLEOTIDE SEQUENCE [LARGE SCALE GENOMIC DNA]</scope>
    <source>
        <strain evidence="1 2">TBM-1</strain>
    </source>
</reference>
<proteinExistence type="predicted"/>
<gene>
    <name evidence="1" type="ORF">G3A44_22480</name>
</gene>
<accession>A0A7C9TNK5</accession>
<dbReference type="Proteomes" id="UP000484255">
    <property type="component" value="Unassembled WGS sequence"/>
</dbReference>
<evidence type="ECO:0000313" key="1">
    <source>
        <dbReference type="EMBL" id="NDY93963.1"/>
    </source>
</evidence>
<dbReference type="AlphaFoldDB" id="A0A7C9TNK5"/>
<dbReference type="EMBL" id="JAAGOH010000056">
    <property type="protein sequence ID" value="NDY93963.1"/>
    <property type="molecule type" value="Genomic_DNA"/>
</dbReference>
<name>A0A7C9TNK5_9BURK</name>
<comment type="caution">
    <text evidence="1">The sequence shown here is derived from an EMBL/GenBank/DDBJ whole genome shotgun (WGS) entry which is preliminary data.</text>
</comment>